<comment type="similarity">
    <text evidence="1">Belongs to the 'phage' integrase family.</text>
</comment>
<dbReference type="EMBL" id="MQWB01000010">
    <property type="protein sequence ID" value="OZC01488.1"/>
    <property type="molecule type" value="Genomic_DNA"/>
</dbReference>
<evidence type="ECO:0000313" key="9">
    <source>
        <dbReference type="Proteomes" id="UP000216446"/>
    </source>
</evidence>
<dbReference type="InterPro" id="IPR011010">
    <property type="entry name" value="DNA_brk_join_enz"/>
</dbReference>
<dbReference type="Pfam" id="PF00589">
    <property type="entry name" value="Phage_integrase"/>
    <property type="match status" value="1"/>
</dbReference>
<dbReference type="PANTHER" id="PTHR30349:SF64">
    <property type="entry name" value="PROPHAGE INTEGRASE INTD-RELATED"/>
    <property type="match status" value="1"/>
</dbReference>
<gene>
    <name evidence="8" type="ORF">BSZ36_17040</name>
</gene>
<proteinExistence type="inferred from homology"/>
<dbReference type="Proteomes" id="UP000216446">
    <property type="component" value="Unassembled WGS sequence"/>
</dbReference>
<dbReference type="InterPro" id="IPR013762">
    <property type="entry name" value="Integrase-like_cat_sf"/>
</dbReference>
<dbReference type="Gene3D" id="1.10.443.10">
    <property type="entry name" value="Intergrase catalytic core"/>
    <property type="match status" value="1"/>
</dbReference>
<evidence type="ECO:0000256" key="5">
    <source>
        <dbReference type="PROSITE-ProRule" id="PRU01248"/>
    </source>
</evidence>
<dbReference type="PANTHER" id="PTHR30349">
    <property type="entry name" value="PHAGE INTEGRASE-RELATED"/>
    <property type="match status" value="1"/>
</dbReference>
<evidence type="ECO:0000256" key="4">
    <source>
        <dbReference type="ARBA" id="ARBA00023172"/>
    </source>
</evidence>
<dbReference type="GO" id="GO:0003677">
    <property type="term" value="F:DNA binding"/>
    <property type="evidence" value="ECO:0007669"/>
    <property type="project" value="UniProtKB-UniRule"/>
</dbReference>
<comment type="caution">
    <text evidence="8">The sequence shown here is derived from an EMBL/GenBank/DDBJ whole genome shotgun (WGS) entry which is preliminary data.</text>
</comment>
<dbReference type="Pfam" id="PF13495">
    <property type="entry name" value="Phage_int_SAM_4"/>
    <property type="match status" value="1"/>
</dbReference>
<keyword evidence="2" id="KW-0229">DNA integration</keyword>
<sequence>MLLDAVRTACRLRHYSIRTEAAYASWAKRFCLFHRDTDGRPRHPETMGEAEVVAFLAHLAEERDVASSTQNQALAAILFLYDAVLGAPLADLGAFPRAKRPKRLPVVLTRAETEAVLSRLDGTPRLVASLLYGSGLRLLEALRLRVKDVGLAEGQVTVREGKGDRDRVTMLPVALEEPLRLQLEVVRALHARDRAGGYGAVYLPSALAHKYPNAAYETGWQYVFPAARRSVDPRSPEAGAVRRHHLGESAVQKAVRTAAKAAGVEKPVSPHAFRHSFATHMLERGADIRTVQELLGHKDVRTTEVYTHVLNRGVRGVTSPLDGLTA</sequence>
<feature type="domain" description="Tyr recombinase" evidence="6">
    <location>
        <begin position="103"/>
        <end position="319"/>
    </location>
</feature>
<keyword evidence="3 5" id="KW-0238">DNA-binding</keyword>
<dbReference type="InterPro" id="IPR004107">
    <property type="entry name" value="Integrase_SAM-like_N"/>
</dbReference>
<evidence type="ECO:0000256" key="3">
    <source>
        <dbReference type="ARBA" id="ARBA00023125"/>
    </source>
</evidence>
<dbReference type="SUPFAM" id="SSF56349">
    <property type="entry name" value="DNA breaking-rejoining enzymes"/>
    <property type="match status" value="1"/>
</dbReference>
<evidence type="ECO:0000313" key="8">
    <source>
        <dbReference type="EMBL" id="OZC01488.1"/>
    </source>
</evidence>
<dbReference type="InterPro" id="IPR010998">
    <property type="entry name" value="Integrase_recombinase_N"/>
</dbReference>
<feature type="domain" description="Core-binding (CB)" evidence="7">
    <location>
        <begin position="1"/>
        <end position="85"/>
    </location>
</feature>
<dbReference type="FunCoup" id="A0A259TVB6">
    <property type="interactions" value="178"/>
</dbReference>
<dbReference type="InterPro" id="IPR044068">
    <property type="entry name" value="CB"/>
</dbReference>
<dbReference type="InterPro" id="IPR011946">
    <property type="entry name" value="Integrase_integron-type"/>
</dbReference>
<dbReference type="AlphaFoldDB" id="A0A259TVB6"/>
<reference evidence="8 9" key="1">
    <citation type="submission" date="2016-11" db="EMBL/GenBank/DDBJ databases">
        <title>Study of marine rhodopsin-containing bacteria.</title>
        <authorList>
            <person name="Yoshizawa S."/>
            <person name="Kumagai Y."/>
            <person name="Kogure K."/>
        </authorList>
    </citation>
    <scope>NUCLEOTIDE SEQUENCE [LARGE SCALE GENOMIC DNA]</scope>
    <source>
        <strain evidence="8 9">SG-29</strain>
    </source>
</reference>
<name>A0A259TVB6_9BACT</name>
<dbReference type="NCBIfam" id="TIGR02249">
    <property type="entry name" value="integrase_gron"/>
    <property type="match status" value="1"/>
</dbReference>
<dbReference type="InParanoid" id="A0A259TVB6"/>
<dbReference type="GO" id="GO:0015074">
    <property type="term" value="P:DNA integration"/>
    <property type="evidence" value="ECO:0007669"/>
    <property type="project" value="UniProtKB-KW"/>
</dbReference>
<protein>
    <submittedName>
        <fullName evidence="8">Integrase</fullName>
    </submittedName>
</protein>
<evidence type="ECO:0000256" key="1">
    <source>
        <dbReference type="ARBA" id="ARBA00008857"/>
    </source>
</evidence>
<dbReference type="PROSITE" id="PS51898">
    <property type="entry name" value="TYR_RECOMBINASE"/>
    <property type="match status" value="1"/>
</dbReference>
<keyword evidence="9" id="KW-1185">Reference proteome</keyword>
<accession>A0A259TVB6</accession>
<evidence type="ECO:0000256" key="2">
    <source>
        <dbReference type="ARBA" id="ARBA00022908"/>
    </source>
</evidence>
<evidence type="ECO:0000259" key="6">
    <source>
        <dbReference type="PROSITE" id="PS51898"/>
    </source>
</evidence>
<dbReference type="InterPro" id="IPR050090">
    <property type="entry name" value="Tyrosine_recombinase_XerCD"/>
</dbReference>
<keyword evidence="4" id="KW-0233">DNA recombination</keyword>
<dbReference type="PROSITE" id="PS51900">
    <property type="entry name" value="CB"/>
    <property type="match status" value="1"/>
</dbReference>
<organism evidence="8 9">
    <name type="scientific">Rubricoccus marinus</name>
    <dbReference type="NCBI Taxonomy" id="716817"/>
    <lineage>
        <taxon>Bacteria</taxon>
        <taxon>Pseudomonadati</taxon>
        <taxon>Rhodothermota</taxon>
        <taxon>Rhodothermia</taxon>
        <taxon>Rhodothermales</taxon>
        <taxon>Rubricoccaceae</taxon>
        <taxon>Rubricoccus</taxon>
    </lineage>
</organism>
<dbReference type="Gene3D" id="1.10.150.130">
    <property type="match status" value="1"/>
</dbReference>
<evidence type="ECO:0000259" key="7">
    <source>
        <dbReference type="PROSITE" id="PS51900"/>
    </source>
</evidence>
<dbReference type="InterPro" id="IPR002104">
    <property type="entry name" value="Integrase_catalytic"/>
</dbReference>
<dbReference type="GO" id="GO:0006310">
    <property type="term" value="P:DNA recombination"/>
    <property type="evidence" value="ECO:0007669"/>
    <property type="project" value="UniProtKB-KW"/>
</dbReference>